<evidence type="ECO:0000313" key="2">
    <source>
        <dbReference type="Proteomes" id="UP000054477"/>
    </source>
</evidence>
<organism evidence="1 2">
    <name type="scientific">Laccaria amethystina LaAM-08-1</name>
    <dbReference type="NCBI Taxonomy" id="1095629"/>
    <lineage>
        <taxon>Eukaryota</taxon>
        <taxon>Fungi</taxon>
        <taxon>Dikarya</taxon>
        <taxon>Basidiomycota</taxon>
        <taxon>Agaricomycotina</taxon>
        <taxon>Agaricomycetes</taxon>
        <taxon>Agaricomycetidae</taxon>
        <taxon>Agaricales</taxon>
        <taxon>Agaricineae</taxon>
        <taxon>Hydnangiaceae</taxon>
        <taxon>Laccaria</taxon>
    </lineage>
</organism>
<dbReference type="HOGENOM" id="CLU_994225_0_0_1"/>
<keyword evidence="2" id="KW-1185">Reference proteome</keyword>
<evidence type="ECO:0000313" key="1">
    <source>
        <dbReference type="EMBL" id="KIJ92619.1"/>
    </source>
</evidence>
<reference evidence="2" key="2">
    <citation type="submission" date="2015-01" db="EMBL/GenBank/DDBJ databases">
        <title>Evolutionary Origins and Diversification of the Mycorrhizal Mutualists.</title>
        <authorList>
            <consortium name="DOE Joint Genome Institute"/>
            <consortium name="Mycorrhizal Genomics Consortium"/>
            <person name="Kohler A."/>
            <person name="Kuo A."/>
            <person name="Nagy L.G."/>
            <person name="Floudas D."/>
            <person name="Copeland A."/>
            <person name="Barry K.W."/>
            <person name="Cichocki N."/>
            <person name="Veneault-Fourrey C."/>
            <person name="LaButti K."/>
            <person name="Lindquist E.A."/>
            <person name="Lipzen A."/>
            <person name="Lundell T."/>
            <person name="Morin E."/>
            <person name="Murat C."/>
            <person name="Riley R."/>
            <person name="Ohm R."/>
            <person name="Sun H."/>
            <person name="Tunlid A."/>
            <person name="Henrissat B."/>
            <person name="Grigoriev I.V."/>
            <person name="Hibbett D.S."/>
            <person name="Martin F."/>
        </authorList>
    </citation>
    <scope>NUCLEOTIDE SEQUENCE [LARGE SCALE GENOMIC DNA]</scope>
    <source>
        <strain evidence="2">LaAM-08-1</strain>
    </source>
</reference>
<dbReference type="EMBL" id="KN838897">
    <property type="protein sequence ID" value="KIJ92619.1"/>
    <property type="molecule type" value="Genomic_DNA"/>
</dbReference>
<proteinExistence type="predicted"/>
<accession>A0A0C9WIA8</accession>
<dbReference type="Proteomes" id="UP000054477">
    <property type="component" value="Unassembled WGS sequence"/>
</dbReference>
<dbReference type="STRING" id="1095629.A0A0C9WIA8"/>
<dbReference type="OrthoDB" id="338614at2759"/>
<dbReference type="Gene3D" id="3.40.50.720">
    <property type="entry name" value="NAD(P)-binding Rossmann-like Domain"/>
    <property type="match status" value="1"/>
</dbReference>
<dbReference type="AlphaFoldDB" id="A0A0C9WIA8"/>
<gene>
    <name evidence="1" type="ORF">K443DRAFT_13469</name>
</gene>
<protein>
    <submittedName>
        <fullName evidence="1">Uncharacterized protein</fullName>
    </submittedName>
</protein>
<reference evidence="1 2" key="1">
    <citation type="submission" date="2014-04" db="EMBL/GenBank/DDBJ databases">
        <authorList>
            <consortium name="DOE Joint Genome Institute"/>
            <person name="Kuo A."/>
            <person name="Kohler A."/>
            <person name="Nagy L.G."/>
            <person name="Floudas D."/>
            <person name="Copeland A."/>
            <person name="Barry K.W."/>
            <person name="Cichocki N."/>
            <person name="Veneault-Fourrey C."/>
            <person name="LaButti K."/>
            <person name="Lindquist E.A."/>
            <person name="Lipzen A."/>
            <person name="Lundell T."/>
            <person name="Morin E."/>
            <person name="Murat C."/>
            <person name="Sun H."/>
            <person name="Tunlid A."/>
            <person name="Henrissat B."/>
            <person name="Grigoriev I.V."/>
            <person name="Hibbett D.S."/>
            <person name="Martin F."/>
            <person name="Nordberg H.P."/>
            <person name="Cantor M.N."/>
            <person name="Hua S.X."/>
        </authorList>
    </citation>
    <scope>NUCLEOTIDE SEQUENCE [LARGE SCALE GENOMIC DNA]</scope>
    <source>
        <strain evidence="1 2">LaAM-08-1</strain>
    </source>
</reference>
<name>A0A0C9WIA8_9AGAR</name>
<sequence>MFGCYVARALKWAGASAPAHLLALAPSHYPTPSDNLSPNSKPGGKPKAKCAAAKMKKMSLGVDLGVSQPFPNQLLYLQPPQSTPSVTKSAASLLLQISASSPSFRAFILLIDVWSPRPSKFMLHASESANYSKPGVLKAQTPGSFMVSRGSRWLQTVLVATKGKSASVSNTFLVMRHSAHASSTPKDTHPAPSAIYYPNDIVAPSDISVYQASRPSRPSSSSLLSYSTLKDCTLDETCTVTSPGFALIAAAIAVKELASVLQHLQWILAPAPPAQLPIIR</sequence>